<dbReference type="PROSITE" id="PS50949">
    <property type="entry name" value="HTH_GNTR"/>
    <property type="match status" value="1"/>
</dbReference>
<dbReference type="Pfam" id="PF00392">
    <property type="entry name" value="GntR"/>
    <property type="match status" value="1"/>
</dbReference>
<dbReference type="Gene3D" id="1.20.120.530">
    <property type="entry name" value="GntR ligand-binding domain-like"/>
    <property type="match status" value="1"/>
</dbReference>
<protein>
    <submittedName>
        <fullName evidence="5">GntR family transcriptional regulator</fullName>
    </submittedName>
</protein>
<dbReference type="InterPro" id="IPR000524">
    <property type="entry name" value="Tscrpt_reg_HTH_GntR"/>
</dbReference>
<reference evidence="5 6" key="1">
    <citation type="submission" date="2019-02" db="EMBL/GenBank/DDBJ databases">
        <authorList>
            <person name="Li S.-H."/>
        </authorList>
    </citation>
    <scope>NUCLEOTIDE SEQUENCE [LARGE SCALE GENOMIC DNA]</scope>
    <source>
        <strain evidence="5 6">IMCC14385</strain>
    </source>
</reference>
<sequence>MKKLEFEIKPLGEVLRKDDLCDEASLVARIYKLLRARIIDLSLPPEMPLVEKDVAVLLDASKTPVREAIIRLTREGLVEVVPKSGSYVTPINIDRYLQDCFVRQQLESGCVKRLALMGVDPAGAEELRAIVDEQESAMHEESYANFFALDEKFHRKLFELAGLNSAWDTLNAAKAELDRVRHLKRLFGVKRSEAVVSEHRKIVDAIVAQNPDVAGKTLQSHIGGIDDEISVISKHPQLIKTIEDLNELVALSRKTRNKRKID</sequence>
<proteinExistence type="predicted"/>
<keyword evidence="6" id="KW-1185">Reference proteome</keyword>
<keyword evidence="3" id="KW-0804">Transcription</keyword>
<keyword evidence="1" id="KW-0805">Transcription regulation</keyword>
<evidence type="ECO:0000313" key="5">
    <source>
        <dbReference type="EMBL" id="QFU76319.1"/>
    </source>
</evidence>
<gene>
    <name evidence="5" type="ORF">EY643_11965</name>
</gene>
<keyword evidence="2" id="KW-0238">DNA-binding</keyword>
<dbReference type="RefSeq" id="WP_153239463.1">
    <property type="nucleotide sequence ID" value="NZ_CP036422.1"/>
</dbReference>
<evidence type="ECO:0000313" key="6">
    <source>
        <dbReference type="Proteomes" id="UP000326287"/>
    </source>
</evidence>
<dbReference type="InterPro" id="IPR008920">
    <property type="entry name" value="TF_FadR/GntR_C"/>
</dbReference>
<dbReference type="Gene3D" id="1.10.10.10">
    <property type="entry name" value="Winged helix-like DNA-binding domain superfamily/Winged helix DNA-binding domain"/>
    <property type="match status" value="1"/>
</dbReference>
<dbReference type="Proteomes" id="UP000326287">
    <property type="component" value="Chromosome"/>
</dbReference>
<dbReference type="PANTHER" id="PTHR43537">
    <property type="entry name" value="TRANSCRIPTIONAL REGULATOR, GNTR FAMILY"/>
    <property type="match status" value="1"/>
</dbReference>
<organism evidence="5 6">
    <name type="scientific">Halioglobus maricola</name>
    <dbReference type="NCBI Taxonomy" id="2601894"/>
    <lineage>
        <taxon>Bacteria</taxon>
        <taxon>Pseudomonadati</taxon>
        <taxon>Pseudomonadota</taxon>
        <taxon>Gammaproteobacteria</taxon>
        <taxon>Cellvibrionales</taxon>
        <taxon>Halieaceae</taxon>
        <taxon>Halioglobus</taxon>
    </lineage>
</organism>
<dbReference type="SMART" id="SM00895">
    <property type="entry name" value="FCD"/>
    <property type="match status" value="1"/>
</dbReference>
<dbReference type="InterPro" id="IPR036388">
    <property type="entry name" value="WH-like_DNA-bd_sf"/>
</dbReference>
<name>A0A5P9NL31_9GAMM</name>
<evidence type="ECO:0000259" key="4">
    <source>
        <dbReference type="PROSITE" id="PS50949"/>
    </source>
</evidence>
<evidence type="ECO:0000256" key="1">
    <source>
        <dbReference type="ARBA" id="ARBA00023015"/>
    </source>
</evidence>
<dbReference type="OrthoDB" id="9799812at2"/>
<dbReference type="AlphaFoldDB" id="A0A5P9NL31"/>
<dbReference type="PANTHER" id="PTHR43537:SF5">
    <property type="entry name" value="UXU OPERON TRANSCRIPTIONAL REGULATOR"/>
    <property type="match status" value="1"/>
</dbReference>
<evidence type="ECO:0000256" key="3">
    <source>
        <dbReference type="ARBA" id="ARBA00023163"/>
    </source>
</evidence>
<dbReference type="GO" id="GO:0003677">
    <property type="term" value="F:DNA binding"/>
    <property type="evidence" value="ECO:0007669"/>
    <property type="project" value="UniProtKB-KW"/>
</dbReference>
<evidence type="ECO:0000256" key="2">
    <source>
        <dbReference type="ARBA" id="ARBA00023125"/>
    </source>
</evidence>
<dbReference type="SUPFAM" id="SSF48008">
    <property type="entry name" value="GntR ligand-binding domain-like"/>
    <property type="match status" value="1"/>
</dbReference>
<feature type="domain" description="HTH gntR-type" evidence="4">
    <location>
        <begin position="24"/>
        <end position="91"/>
    </location>
</feature>
<dbReference type="CDD" id="cd07377">
    <property type="entry name" value="WHTH_GntR"/>
    <property type="match status" value="1"/>
</dbReference>
<dbReference type="InterPro" id="IPR011711">
    <property type="entry name" value="GntR_C"/>
</dbReference>
<dbReference type="InterPro" id="IPR036390">
    <property type="entry name" value="WH_DNA-bd_sf"/>
</dbReference>
<dbReference type="SUPFAM" id="SSF46785">
    <property type="entry name" value="Winged helix' DNA-binding domain"/>
    <property type="match status" value="1"/>
</dbReference>
<dbReference type="Pfam" id="PF07729">
    <property type="entry name" value="FCD"/>
    <property type="match status" value="1"/>
</dbReference>
<dbReference type="SMART" id="SM00345">
    <property type="entry name" value="HTH_GNTR"/>
    <property type="match status" value="1"/>
</dbReference>
<dbReference type="EMBL" id="CP036422">
    <property type="protein sequence ID" value="QFU76319.1"/>
    <property type="molecule type" value="Genomic_DNA"/>
</dbReference>
<accession>A0A5P9NL31</accession>
<dbReference type="KEGG" id="halc:EY643_11965"/>
<dbReference type="GO" id="GO:0003700">
    <property type="term" value="F:DNA-binding transcription factor activity"/>
    <property type="evidence" value="ECO:0007669"/>
    <property type="project" value="InterPro"/>
</dbReference>